<comment type="caution">
    <text evidence="17">The sequence shown here is derived from an EMBL/GenBank/DDBJ whole genome shotgun (WGS) entry which is preliminary data.</text>
</comment>
<evidence type="ECO:0000256" key="4">
    <source>
        <dbReference type="ARBA" id="ARBA00012595"/>
    </source>
</evidence>
<dbReference type="InterPro" id="IPR013780">
    <property type="entry name" value="Glyco_hydro_b"/>
</dbReference>
<keyword evidence="6 15" id="KW-0732">Signal</keyword>
<evidence type="ECO:0000259" key="16">
    <source>
        <dbReference type="PROSITE" id="PS51166"/>
    </source>
</evidence>
<dbReference type="AlphaFoldDB" id="A0A8H4RN69"/>
<sequence>MKFSIMTLAALATTVAALTPAQWRGQSIYQVLTDRFARTDDSTTAPCNTADGIYCGGTFQGIISKLDYIQNMGFTAIWISPIVTNLVGDSGDGEAYHGYWAQDIYSINSNFGSSADLIALSAALHARGMYLMVDVVTNHMGYLGCGTCVDYSVFNPFNSESYFHPFCLIDYTNATSIKVCWEGDNTVSLPDMRTEDTDVLDVWESWITELVANYSIDGLRVDSAQQVDNAFFPPFQAAAGGIHILGEVFNGDPSYVCPYQSYMSGMLNYPAYFWITQAFESTTGSISNLVNGINTMKSTCSDTTLLGSFLENHDNARFPSLTSDMSLTKNAIAFTVLADGIPIIYEGQEQHYSGGGANNANREAIWLSGYNTSSPLYTFITALNKLRTHALTLDTTYTTYKAYPIYSDTTTISMRKGSIVSVFSNLGAAGSSYTLTLTAAETGFTANEELVEVLGCTVVAVDASGGLGVRATSSTSTSSTSPPVSSTTSSASVSTTSAATTTSTSSSCAIATAIPVTFNILATTTYGETIKLSGSIAALGSWNTAQAISLSATQYTAANPLWSATVSLPPGTAFQYKFINVASDGAVTWEADPNRSFTVPTCATAAGVSVSGSWQS</sequence>
<keyword evidence="10" id="KW-0325">Glycoprotein</keyword>
<feature type="compositionally biased region" description="Low complexity" evidence="14">
    <location>
        <begin position="471"/>
        <end position="495"/>
    </location>
</feature>
<dbReference type="GO" id="GO:0000272">
    <property type="term" value="P:polysaccharide catabolic process"/>
    <property type="evidence" value="ECO:0007669"/>
    <property type="project" value="UniProtKB-KW"/>
</dbReference>
<dbReference type="EMBL" id="JAAMPI010000293">
    <property type="protein sequence ID" value="KAF4633064.1"/>
    <property type="molecule type" value="Genomic_DNA"/>
</dbReference>
<reference evidence="17 18" key="1">
    <citation type="submission" date="2020-03" db="EMBL/GenBank/DDBJ databases">
        <title>Draft Genome Sequence of Cudoniella acicularis.</title>
        <authorList>
            <person name="Buettner E."/>
            <person name="Kellner H."/>
        </authorList>
    </citation>
    <scope>NUCLEOTIDE SEQUENCE [LARGE SCALE GENOMIC DNA]</scope>
    <source>
        <strain evidence="17 18">DSM 108380</strain>
    </source>
</reference>
<dbReference type="InterPro" id="IPR034836">
    <property type="entry name" value="CBM20_glucoamylase"/>
</dbReference>
<accession>A0A8H4RN69</accession>
<dbReference type="InterPro" id="IPR002044">
    <property type="entry name" value="CBM20"/>
</dbReference>
<keyword evidence="18" id="KW-1185">Reference proteome</keyword>
<dbReference type="GO" id="GO:0005509">
    <property type="term" value="F:calcium ion binding"/>
    <property type="evidence" value="ECO:0007669"/>
    <property type="project" value="InterPro"/>
</dbReference>
<dbReference type="FunFam" id="3.20.20.80:FF:000120">
    <property type="entry name" value="Alpha-amylase A"/>
    <property type="match status" value="1"/>
</dbReference>
<evidence type="ECO:0000256" key="1">
    <source>
        <dbReference type="ARBA" id="ARBA00000548"/>
    </source>
</evidence>
<dbReference type="Gene3D" id="2.60.40.1180">
    <property type="entry name" value="Golgi alpha-mannosidase II"/>
    <property type="match status" value="1"/>
</dbReference>
<evidence type="ECO:0000256" key="2">
    <source>
        <dbReference type="ARBA" id="ARBA00001913"/>
    </source>
</evidence>
<dbReference type="InterPro" id="IPR017853">
    <property type="entry name" value="GH"/>
</dbReference>
<evidence type="ECO:0000256" key="8">
    <source>
        <dbReference type="ARBA" id="ARBA00022837"/>
    </source>
</evidence>
<dbReference type="Pfam" id="PF09260">
    <property type="entry name" value="A_amylase_dom_C"/>
    <property type="match status" value="1"/>
</dbReference>
<dbReference type="SMART" id="SM00642">
    <property type="entry name" value="Aamy"/>
    <property type="match status" value="1"/>
</dbReference>
<dbReference type="EC" id="3.2.1.1" evidence="4"/>
<comment type="similarity">
    <text evidence="3">Belongs to the glycosyl hydrolase 13 family.</text>
</comment>
<dbReference type="OrthoDB" id="204980at2759"/>
<evidence type="ECO:0000256" key="10">
    <source>
        <dbReference type="ARBA" id="ARBA00023180"/>
    </source>
</evidence>
<dbReference type="SUPFAM" id="SSF49452">
    <property type="entry name" value="Starch-binding domain-like"/>
    <property type="match status" value="1"/>
</dbReference>
<feature type="chain" id="PRO_5034141699" description="alpha-amylase" evidence="15">
    <location>
        <begin position="18"/>
        <end position="616"/>
    </location>
</feature>
<dbReference type="PROSITE" id="PS51166">
    <property type="entry name" value="CBM20"/>
    <property type="match status" value="1"/>
</dbReference>
<comment type="cofactor">
    <cofactor evidence="2">
        <name>Ca(2+)</name>
        <dbReference type="ChEBI" id="CHEBI:29108"/>
    </cofactor>
</comment>
<keyword evidence="12" id="KW-0326">Glycosidase</keyword>
<dbReference type="GO" id="GO:2001070">
    <property type="term" value="F:starch binding"/>
    <property type="evidence" value="ECO:0007669"/>
    <property type="project" value="InterPro"/>
</dbReference>
<comment type="catalytic activity">
    <reaction evidence="1">
        <text>Endohydrolysis of (1-&gt;4)-alpha-D-glucosidic linkages in polysaccharides containing three or more (1-&gt;4)-alpha-linked D-glucose units.</text>
        <dbReference type="EC" id="3.2.1.1"/>
    </reaction>
</comment>
<dbReference type="Proteomes" id="UP000566819">
    <property type="component" value="Unassembled WGS sequence"/>
</dbReference>
<evidence type="ECO:0000256" key="7">
    <source>
        <dbReference type="ARBA" id="ARBA00022801"/>
    </source>
</evidence>
<dbReference type="SUPFAM" id="SSF51011">
    <property type="entry name" value="Glycosyl hydrolase domain"/>
    <property type="match status" value="1"/>
</dbReference>
<dbReference type="CDD" id="cd05811">
    <property type="entry name" value="CBM20_glucoamylase"/>
    <property type="match status" value="1"/>
</dbReference>
<evidence type="ECO:0000256" key="6">
    <source>
        <dbReference type="ARBA" id="ARBA00022729"/>
    </source>
</evidence>
<evidence type="ECO:0000313" key="18">
    <source>
        <dbReference type="Proteomes" id="UP000566819"/>
    </source>
</evidence>
<dbReference type="Pfam" id="PF00128">
    <property type="entry name" value="Alpha-amylase"/>
    <property type="match status" value="1"/>
</dbReference>
<protein>
    <recommendedName>
        <fullName evidence="4">alpha-amylase</fullName>
        <ecNumber evidence="4">3.2.1.1</ecNumber>
    </recommendedName>
</protein>
<name>A0A8H4RN69_9HELO</name>
<dbReference type="Gene3D" id="2.60.40.10">
    <property type="entry name" value="Immunoglobulins"/>
    <property type="match status" value="1"/>
</dbReference>
<dbReference type="PANTHER" id="PTHR10357">
    <property type="entry name" value="ALPHA-AMYLASE FAMILY MEMBER"/>
    <property type="match status" value="1"/>
</dbReference>
<feature type="region of interest" description="Disordered" evidence="14">
    <location>
        <begin position="469"/>
        <end position="495"/>
    </location>
</feature>
<dbReference type="InterPro" id="IPR013783">
    <property type="entry name" value="Ig-like_fold"/>
</dbReference>
<dbReference type="Gene3D" id="3.20.20.80">
    <property type="entry name" value="Glycosidases"/>
    <property type="match status" value="1"/>
</dbReference>
<keyword evidence="8" id="KW-0106">Calcium</keyword>
<organism evidence="17 18">
    <name type="scientific">Cudoniella acicularis</name>
    <dbReference type="NCBI Taxonomy" id="354080"/>
    <lineage>
        <taxon>Eukaryota</taxon>
        <taxon>Fungi</taxon>
        <taxon>Dikarya</taxon>
        <taxon>Ascomycota</taxon>
        <taxon>Pezizomycotina</taxon>
        <taxon>Leotiomycetes</taxon>
        <taxon>Helotiales</taxon>
        <taxon>Tricladiaceae</taxon>
        <taxon>Cudoniella</taxon>
    </lineage>
</organism>
<evidence type="ECO:0000256" key="13">
    <source>
        <dbReference type="ARBA" id="ARBA00023326"/>
    </source>
</evidence>
<evidence type="ECO:0000313" key="17">
    <source>
        <dbReference type="EMBL" id="KAF4633064.1"/>
    </source>
</evidence>
<dbReference type="InterPro" id="IPR015340">
    <property type="entry name" value="A_amylase_C_dom"/>
</dbReference>
<evidence type="ECO:0000256" key="3">
    <source>
        <dbReference type="ARBA" id="ARBA00008061"/>
    </source>
</evidence>
<evidence type="ECO:0000256" key="14">
    <source>
        <dbReference type="SAM" id="MobiDB-lite"/>
    </source>
</evidence>
<evidence type="ECO:0000256" key="15">
    <source>
        <dbReference type="SAM" id="SignalP"/>
    </source>
</evidence>
<dbReference type="GO" id="GO:0004556">
    <property type="term" value="F:alpha-amylase activity"/>
    <property type="evidence" value="ECO:0007669"/>
    <property type="project" value="UniProtKB-EC"/>
</dbReference>
<gene>
    <name evidence="17" type="ORF">G7Y89_g5062</name>
</gene>
<keyword evidence="5" id="KW-0479">Metal-binding</keyword>
<dbReference type="FunFam" id="2.60.40.10:FF:000552">
    <property type="entry name" value="Related to glucoamylase"/>
    <property type="match status" value="1"/>
</dbReference>
<feature type="signal peptide" evidence="15">
    <location>
        <begin position="1"/>
        <end position="17"/>
    </location>
</feature>
<dbReference type="PANTHER" id="PTHR10357:SF215">
    <property type="entry name" value="ALPHA-AMYLASE 1"/>
    <property type="match status" value="1"/>
</dbReference>
<evidence type="ECO:0000256" key="11">
    <source>
        <dbReference type="ARBA" id="ARBA00023277"/>
    </source>
</evidence>
<evidence type="ECO:0000256" key="12">
    <source>
        <dbReference type="ARBA" id="ARBA00023295"/>
    </source>
</evidence>
<evidence type="ECO:0000256" key="5">
    <source>
        <dbReference type="ARBA" id="ARBA00022723"/>
    </source>
</evidence>
<proteinExistence type="inferred from homology"/>
<keyword evidence="9" id="KW-1015">Disulfide bond</keyword>
<dbReference type="Pfam" id="PF00686">
    <property type="entry name" value="CBM_20"/>
    <property type="match status" value="1"/>
</dbReference>
<keyword evidence="13" id="KW-0624">Polysaccharide degradation</keyword>
<keyword evidence="7" id="KW-0378">Hydrolase</keyword>
<dbReference type="InterPro" id="IPR006047">
    <property type="entry name" value="GH13_cat_dom"/>
</dbReference>
<evidence type="ECO:0000256" key="9">
    <source>
        <dbReference type="ARBA" id="ARBA00023157"/>
    </source>
</evidence>
<dbReference type="CDD" id="cd11319">
    <property type="entry name" value="AmyAc_euk_AmyA"/>
    <property type="match status" value="1"/>
</dbReference>
<keyword evidence="11" id="KW-0119">Carbohydrate metabolism</keyword>
<dbReference type="SMART" id="SM01065">
    <property type="entry name" value="CBM_2"/>
    <property type="match status" value="1"/>
</dbReference>
<feature type="domain" description="CBM20" evidence="16">
    <location>
        <begin position="508"/>
        <end position="616"/>
    </location>
</feature>
<dbReference type="InterPro" id="IPR013784">
    <property type="entry name" value="Carb-bd-like_fold"/>
</dbReference>
<dbReference type="SUPFAM" id="SSF51445">
    <property type="entry name" value="(Trans)glycosidases"/>
    <property type="match status" value="1"/>
</dbReference>